<dbReference type="PIRSF" id="PIRSF001434">
    <property type="entry name" value="CGS"/>
    <property type="match status" value="1"/>
</dbReference>
<evidence type="ECO:0000256" key="5">
    <source>
        <dbReference type="ARBA" id="ARBA00046315"/>
    </source>
</evidence>
<dbReference type="InterPro" id="IPR006233">
    <property type="entry name" value="Cys_b_lyase_bac"/>
</dbReference>
<protein>
    <submittedName>
        <fullName evidence="11">Cystathionine beta-lyase</fullName>
        <ecNumber evidence="11">4.4.1.8</ecNumber>
    </submittedName>
</protein>
<dbReference type="RefSeq" id="WP_212686251.1">
    <property type="nucleotide sequence ID" value="NZ_JAGSPN010000001.1"/>
</dbReference>
<dbReference type="Gene3D" id="3.90.1150.10">
    <property type="entry name" value="Aspartate Aminotransferase, domain 1"/>
    <property type="match status" value="1"/>
</dbReference>
<proteinExistence type="inferred from homology"/>
<dbReference type="PROSITE" id="PS00868">
    <property type="entry name" value="CYS_MET_METAB_PP"/>
    <property type="match status" value="1"/>
</dbReference>
<evidence type="ECO:0000256" key="8">
    <source>
        <dbReference type="PIRSR" id="PIRSR001434-2"/>
    </source>
</evidence>
<evidence type="ECO:0000256" key="3">
    <source>
        <dbReference type="ARBA" id="ARBA00022898"/>
    </source>
</evidence>
<organism evidence="11 12">
    <name type="scientific">Undibacterium luofuense</name>
    <dbReference type="NCBI Taxonomy" id="2828733"/>
    <lineage>
        <taxon>Bacteria</taxon>
        <taxon>Pseudomonadati</taxon>
        <taxon>Pseudomonadota</taxon>
        <taxon>Betaproteobacteria</taxon>
        <taxon>Burkholderiales</taxon>
        <taxon>Oxalobacteraceae</taxon>
        <taxon>Undibacterium</taxon>
    </lineage>
</organism>
<evidence type="ECO:0000256" key="1">
    <source>
        <dbReference type="ARBA" id="ARBA00001933"/>
    </source>
</evidence>
<dbReference type="Pfam" id="PF01053">
    <property type="entry name" value="Cys_Met_Meta_PP"/>
    <property type="match status" value="1"/>
</dbReference>
<dbReference type="NCBIfam" id="TIGR01324">
    <property type="entry name" value="cysta_beta_ly_B"/>
    <property type="match status" value="1"/>
</dbReference>
<dbReference type="GO" id="GO:0019450">
    <property type="term" value="P:L-cysteine catabolic process to pyruvate"/>
    <property type="evidence" value="ECO:0007669"/>
    <property type="project" value="TreeGrafter"/>
</dbReference>
<comment type="similarity">
    <text evidence="2 9">Belongs to the trans-sulfuration enzymes family.</text>
</comment>
<dbReference type="FunFam" id="3.40.640.10:FF:000046">
    <property type="entry name" value="Cystathionine gamma-lyase"/>
    <property type="match status" value="1"/>
</dbReference>
<evidence type="ECO:0000256" key="4">
    <source>
        <dbReference type="ARBA" id="ARBA00023239"/>
    </source>
</evidence>
<accession>A0A941DHK3</accession>
<sequence>MADHSTEFQTATRLTHAGRKGKRHHGPVNPPLVRASTMLFPDCASLQEAYGTRRVYGRHGNETTHALEQALCAAEGAAACLLTPSGLSAITTTLLALLKSGDHLLMTDSAYDPTRHFCDNMLKQMGVETAYYDPLAGADIAALIKPNTKVIFVESPGSLTFEVQDIPAIAAAAHAAGAVVVSDSTWATPVGWKSFELGVDVSIHAATKYIVGHSDALMGAILTNAALEAPIRDTYKQLGLAIGGDDAALALRGLRTMAARLAVHRESAMRVAEWLAAQPEVAEVLYPPMPGAQGHEIWKRDFDPKYACGLMGARFHDDICRQQVAALIDSTDLFGIGFSWGGYESLLLPTDPSRVRNHRAAQWTAPMIRLHVGLECVEDLISDLQQGFDALREQARLARAA</sequence>
<dbReference type="PANTHER" id="PTHR43500">
    <property type="entry name" value="CYSTATHIONINE BETA-LYASE-RELATED"/>
    <property type="match status" value="1"/>
</dbReference>
<dbReference type="GO" id="GO:0030170">
    <property type="term" value="F:pyridoxal phosphate binding"/>
    <property type="evidence" value="ECO:0007669"/>
    <property type="project" value="InterPro"/>
</dbReference>
<evidence type="ECO:0000256" key="7">
    <source>
        <dbReference type="ARBA" id="ARBA00047625"/>
    </source>
</evidence>
<evidence type="ECO:0000313" key="11">
    <source>
        <dbReference type="EMBL" id="MBR7780898.1"/>
    </source>
</evidence>
<dbReference type="InterPro" id="IPR015422">
    <property type="entry name" value="PyrdxlP-dep_Trfase_small"/>
</dbReference>
<evidence type="ECO:0000256" key="6">
    <source>
        <dbReference type="ARBA" id="ARBA00047517"/>
    </source>
</evidence>
<dbReference type="InterPro" id="IPR000277">
    <property type="entry name" value="Cys/Met-Metab_PyrdxlP-dep_enz"/>
</dbReference>
<gene>
    <name evidence="11" type="primary">metC</name>
    <name evidence="11" type="ORF">KDM89_01990</name>
</gene>
<dbReference type="EMBL" id="JAGSPN010000001">
    <property type="protein sequence ID" value="MBR7780898.1"/>
    <property type="molecule type" value="Genomic_DNA"/>
</dbReference>
<evidence type="ECO:0000256" key="9">
    <source>
        <dbReference type="RuleBase" id="RU362118"/>
    </source>
</evidence>
<dbReference type="AlphaFoldDB" id="A0A941DHK3"/>
<dbReference type="PANTHER" id="PTHR43500:SF1">
    <property type="entry name" value="CYSTATHIONINE BETA-LYASE-RELATED"/>
    <property type="match status" value="1"/>
</dbReference>
<name>A0A941DHK3_9BURK</name>
<feature type="modified residue" description="N6-(pyridoxal phosphate)lysine" evidence="8">
    <location>
        <position position="208"/>
    </location>
</feature>
<comment type="catalytic activity">
    <reaction evidence="7">
        <text>an S-substituted L-cysteine + H2O = a thiol + pyruvate + NH4(+)</text>
        <dbReference type="Rhea" id="RHEA:18121"/>
        <dbReference type="ChEBI" id="CHEBI:15361"/>
        <dbReference type="ChEBI" id="CHEBI:15377"/>
        <dbReference type="ChEBI" id="CHEBI:28938"/>
        <dbReference type="ChEBI" id="CHEBI:29256"/>
        <dbReference type="ChEBI" id="CHEBI:58717"/>
        <dbReference type="EC" id="4.4.1.13"/>
    </reaction>
</comment>
<dbReference type="InterPro" id="IPR054542">
    <property type="entry name" value="Cys_met_metab_PP"/>
</dbReference>
<dbReference type="EC" id="4.4.1.8" evidence="11"/>
<comment type="pathway">
    <text evidence="5">Amino-acid biosynthesis; L-methionine biosynthesis via de novo pathway; L-homocysteine from L-cystathionine: step 1/1.</text>
</comment>
<keyword evidence="3 8" id="KW-0663">Pyridoxal phosphate</keyword>
<comment type="cofactor">
    <cofactor evidence="1 9">
        <name>pyridoxal 5'-phosphate</name>
        <dbReference type="ChEBI" id="CHEBI:597326"/>
    </cofactor>
</comment>
<reference evidence="11" key="1">
    <citation type="submission" date="2021-04" db="EMBL/GenBank/DDBJ databases">
        <title>novel species isolated from subtropical streams in China.</title>
        <authorList>
            <person name="Lu H."/>
        </authorList>
    </citation>
    <scope>NUCLEOTIDE SEQUENCE</scope>
    <source>
        <strain evidence="11">LFS511W</strain>
    </source>
</reference>
<dbReference type="InterPro" id="IPR015424">
    <property type="entry name" value="PyrdxlP-dep_Trfase"/>
</dbReference>
<dbReference type="GO" id="GO:0047804">
    <property type="term" value="F:cysteine-S-conjugate beta-lyase activity"/>
    <property type="evidence" value="ECO:0007669"/>
    <property type="project" value="UniProtKB-EC"/>
</dbReference>
<feature type="region of interest" description="Disordered" evidence="10">
    <location>
        <begin position="1"/>
        <end position="30"/>
    </location>
</feature>
<dbReference type="Gene3D" id="3.40.640.10">
    <property type="entry name" value="Type I PLP-dependent aspartate aminotransferase-like (Major domain)"/>
    <property type="match status" value="1"/>
</dbReference>
<dbReference type="GO" id="GO:0019346">
    <property type="term" value="P:transsulfuration"/>
    <property type="evidence" value="ECO:0007669"/>
    <property type="project" value="InterPro"/>
</dbReference>
<dbReference type="InterPro" id="IPR015421">
    <property type="entry name" value="PyrdxlP-dep_Trfase_major"/>
</dbReference>
<comment type="caution">
    <text evidence="11">The sequence shown here is derived from an EMBL/GenBank/DDBJ whole genome shotgun (WGS) entry which is preliminary data.</text>
</comment>
<comment type="catalytic activity">
    <reaction evidence="6">
        <text>L,L-cystathionine + H2O = L-homocysteine + pyruvate + NH4(+)</text>
        <dbReference type="Rhea" id="RHEA:13965"/>
        <dbReference type="ChEBI" id="CHEBI:15361"/>
        <dbReference type="ChEBI" id="CHEBI:15377"/>
        <dbReference type="ChEBI" id="CHEBI:28938"/>
        <dbReference type="ChEBI" id="CHEBI:58161"/>
        <dbReference type="ChEBI" id="CHEBI:58199"/>
    </reaction>
</comment>
<keyword evidence="4 11" id="KW-0456">Lyase</keyword>
<dbReference type="SUPFAM" id="SSF53383">
    <property type="entry name" value="PLP-dependent transferases"/>
    <property type="match status" value="1"/>
</dbReference>
<dbReference type="Proteomes" id="UP000680067">
    <property type="component" value="Unassembled WGS sequence"/>
</dbReference>
<evidence type="ECO:0000313" key="12">
    <source>
        <dbReference type="Proteomes" id="UP000680067"/>
    </source>
</evidence>
<keyword evidence="12" id="KW-1185">Reference proteome</keyword>
<evidence type="ECO:0000256" key="10">
    <source>
        <dbReference type="SAM" id="MobiDB-lite"/>
    </source>
</evidence>
<feature type="compositionally biased region" description="Basic residues" evidence="10">
    <location>
        <begin position="16"/>
        <end position="26"/>
    </location>
</feature>
<evidence type="ECO:0000256" key="2">
    <source>
        <dbReference type="ARBA" id="ARBA00009077"/>
    </source>
</evidence>